<evidence type="ECO:0000313" key="1">
    <source>
        <dbReference type="EMBL" id="SUZ50583.1"/>
    </source>
</evidence>
<dbReference type="CDD" id="cd16328">
    <property type="entry name" value="RseA_N"/>
    <property type="match status" value="1"/>
</dbReference>
<dbReference type="Gene3D" id="1.10.10.880">
    <property type="entry name" value="Anti sigma-E protein RseA, N-terminal domain"/>
    <property type="match status" value="1"/>
</dbReference>
<name>A0A381NAL2_9ZZZZ</name>
<evidence type="ECO:0008006" key="2">
    <source>
        <dbReference type="Google" id="ProtNLM"/>
    </source>
</evidence>
<dbReference type="EMBL" id="UINC01000177">
    <property type="protein sequence ID" value="SUZ50583.1"/>
    <property type="molecule type" value="Genomic_DNA"/>
</dbReference>
<organism evidence="1">
    <name type="scientific">marine metagenome</name>
    <dbReference type="NCBI Taxonomy" id="408172"/>
    <lineage>
        <taxon>unclassified sequences</taxon>
        <taxon>metagenomes</taxon>
        <taxon>ecological metagenomes</taxon>
    </lineage>
</organism>
<gene>
    <name evidence="1" type="ORF">METZ01_LOCUS3437</name>
</gene>
<proteinExistence type="predicted"/>
<protein>
    <recommendedName>
        <fullName evidence="2">Anti sigma-E protein RseA N-terminal domain-containing protein</fullName>
    </recommendedName>
</protein>
<dbReference type="AlphaFoldDB" id="A0A381NAL2"/>
<reference evidence="1" key="1">
    <citation type="submission" date="2018-05" db="EMBL/GenBank/DDBJ databases">
        <authorList>
            <person name="Lanie J.A."/>
            <person name="Ng W.-L."/>
            <person name="Kazmierczak K.M."/>
            <person name="Andrzejewski T.M."/>
            <person name="Davidsen T.M."/>
            <person name="Wayne K.J."/>
            <person name="Tettelin H."/>
            <person name="Glass J.I."/>
            <person name="Rusch D."/>
            <person name="Podicherti R."/>
            <person name="Tsui H.-C.T."/>
            <person name="Winkler M.E."/>
        </authorList>
    </citation>
    <scope>NUCLEOTIDE SEQUENCE</scope>
</reference>
<dbReference type="InterPro" id="IPR036147">
    <property type="entry name" value="Anti-sigma_E_RseA_N_sf"/>
</dbReference>
<dbReference type="InterPro" id="IPR005572">
    <property type="entry name" value="Anti-sigma_E_RseA_N"/>
</dbReference>
<dbReference type="GO" id="GO:0016989">
    <property type="term" value="F:sigma factor antagonist activity"/>
    <property type="evidence" value="ECO:0007669"/>
    <property type="project" value="InterPro"/>
</dbReference>
<sequence length="224" mass="24556">MVDGELSEFEVRRVLEEIEANPEFRDYWMKLQVAKSGLKDKSLGYLDRDISKRVAKELGEHIEEPKKAISINKAYLSVAAAASAGLVIVFSFGVFNSVDTSLSPEELFASEASKQIADAISSPQAIQVLDKALTGMNVTLQDLNAGKKGQVYANYRFPSNGKTFRVSLSPASTALPELRNAQAPKLAYLETKNGVYIISVSGDISSEQKSQILRNANFSFNKLK</sequence>
<accession>A0A381NAL2</accession>